<dbReference type="PROSITE" id="PS51318">
    <property type="entry name" value="TAT"/>
    <property type="match status" value="1"/>
</dbReference>
<dbReference type="Proteomes" id="UP000678513">
    <property type="component" value="Chromosome"/>
</dbReference>
<accession>A0ABX7Y4H9</accession>
<name>A0ABX7Y4H9_9ACTN</name>
<dbReference type="EMBL" id="CP072384">
    <property type="protein sequence ID" value="QUC08095.1"/>
    <property type="molecule type" value="Genomic_DNA"/>
</dbReference>
<sequence>MTTEKRPGMSRRQVLTTAAVGVPAMGVLAATNMLGATPANAAPLATDGWWGSDTTMALQRHFGLSQTGWVDSQPASQADSNPALAGGWDWQPDGSAGGSTTISALQKMVGAGVDGLIGPATISALQARYGVAQDGVLDGPSLTIQKLQAELNAVSGYGD</sequence>
<proteinExistence type="predicted"/>
<dbReference type="RefSeq" id="WP_212323595.1">
    <property type="nucleotide sequence ID" value="NZ_AP024463.1"/>
</dbReference>
<organism evidence="1 2">
    <name type="scientific">Arachnia rubra</name>
    <dbReference type="NCBI Taxonomy" id="1547448"/>
    <lineage>
        <taxon>Bacteria</taxon>
        <taxon>Bacillati</taxon>
        <taxon>Actinomycetota</taxon>
        <taxon>Actinomycetes</taxon>
        <taxon>Propionibacteriales</taxon>
        <taxon>Propionibacteriaceae</taxon>
        <taxon>Arachnia</taxon>
    </lineage>
</organism>
<dbReference type="InterPro" id="IPR006311">
    <property type="entry name" value="TAT_signal"/>
</dbReference>
<keyword evidence="2" id="KW-1185">Reference proteome</keyword>
<evidence type="ECO:0000313" key="1">
    <source>
        <dbReference type="EMBL" id="QUC08095.1"/>
    </source>
</evidence>
<protein>
    <submittedName>
        <fullName evidence="1">Peptidoglycan-binding protein</fullName>
    </submittedName>
</protein>
<reference evidence="1 2" key="1">
    <citation type="submission" date="2021-03" db="EMBL/GenBank/DDBJ databases">
        <title>Human Oral Microbial Genomes.</title>
        <authorList>
            <person name="Johnston C.D."/>
            <person name="Chen T."/>
            <person name="Dewhirst F.E."/>
        </authorList>
    </citation>
    <scope>NUCLEOTIDE SEQUENCE [LARGE SCALE GENOMIC DNA]</scope>
    <source>
        <strain evidence="1 2">DSMZ 100122</strain>
    </source>
</reference>
<gene>
    <name evidence="1" type="ORF">J5A65_14510</name>
</gene>
<evidence type="ECO:0000313" key="2">
    <source>
        <dbReference type="Proteomes" id="UP000678513"/>
    </source>
</evidence>